<accession>A0A8J6C8V2</accession>
<dbReference type="EMBL" id="JAGTXO010000014">
    <property type="protein sequence ID" value="KAG8463974.1"/>
    <property type="molecule type" value="Genomic_DNA"/>
</dbReference>
<dbReference type="OrthoDB" id="69177at2759"/>
<comment type="caution">
    <text evidence="1">The sequence shown here is derived from an EMBL/GenBank/DDBJ whole genome shotgun (WGS) entry which is preliminary data.</text>
</comment>
<evidence type="ECO:0000313" key="2">
    <source>
        <dbReference type="Proteomes" id="UP000751190"/>
    </source>
</evidence>
<gene>
    <name evidence="1" type="ORF">KFE25_000142</name>
</gene>
<dbReference type="AlphaFoldDB" id="A0A8J6C8V2"/>
<evidence type="ECO:0000313" key="1">
    <source>
        <dbReference type="EMBL" id="KAG8463974.1"/>
    </source>
</evidence>
<sequence>MAPSRHHDEGSESDESSSALELQLAFDIDGRPEGVTGEVHYGFRSFDHLLDLDEHQLAAMRRACCRAFTARAAKGGYSSGATYWLGAREMRERGGTLRPLERLARHIFELHTAHASFDATRSGAEWWTQWIDARDCIGWHWDRDYALEAEHGVSVHPTLATVTYLSDVGAPTLILENAAPVLASDDPPAGARALHASWPRVGKHIAFDGRWLHGAPDGVPAAPLGAQCGGAPVRRATFLVNVWLNHKPIASERAPRAVSRRRASERALRWHARARLPRALQLHALAKRPRAPPPPGLCLVLAPPHEQLAHGASAVDEVFIDDTDDGHPASTSARSARNDGALEACVWKVHTDDERRPLLLRARLPLTRLRALAHDRAGDASSASLLLGESDVSLLRASAPQAANGRVGT</sequence>
<keyword evidence="2" id="KW-1185">Reference proteome</keyword>
<reference evidence="1" key="1">
    <citation type="submission" date="2021-05" db="EMBL/GenBank/DDBJ databases">
        <title>The genome of the haptophyte Pavlova lutheri (Diacronema luteri, Pavlovales) - a model for lipid biosynthesis in eukaryotic algae.</title>
        <authorList>
            <person name="Hulatt C.J."/>
            <person name="Posewitz M.C."/>
        </authorList>
    </citation>
    <scope>NUCLEOTIDE SEQUENCE</scope>
    <source>
        <strain evidence="1">NIVA-4/92</strain>
    </source>
</reference>
<proteinExistence type="predicted"/>
<organism evidence="1 2">
    <name type="scientific">Diacronema lutheri</name>
    <name type="common">Unicellular marine alga</name>
    <name type="synonym">Monochrysis lutheri</name>
    <dbReference type="NCBI Taxonomy" id="2081491"/>
    <lineage>
        <taxon>Eukaryota</taxon>
        <taxon>Haptista</taxon>
        <taxon>Haptophyta</taxon>
        <taxon>Pavlovophyceae</taxon>
        <taxon>Pavlovales</taxon>
        <taxon>Pavlovaceae</taxon>
        <taxon>Diacronema</taxon>
    </lineage>
</organism>
<dbReference type="Proteomes" id="UP000751190">
    <property type="component" value="Unassembled WGS sequence"/>
</dbReference>
<name>A0A8J6C8V2_DIALT</name>
<protein>
    <submittedName>
        <fullName evidence="1">Uncharacterized protein</fullName>
    </submittedName>
</protein>